<protein>
    <recommendedName>
        <fullName evidence="4">AT-hook motif nuclear-localized protein</fullName>
    </recommendedName>
</protein>
<evidence type="ECO:0000256" key="1">
    <source>
        <dbReference type="SAM" id="MobiDB-lite"/>
    </source>
</evidence>
<dbReference type="AlphaFoldDB" id="A0A7J7NSI7"/>
<proteinExistence type="predicted"/>
<comment type="caution">
    <text evidence="2">The sequence shown here is derived from an EMBL/GenBank/DDBJ whole genome shotgun (WGS) entry which is preliminary data.</text>
</comment>
<gene>
    <name evidence="2" type="ORF">GIB67_038700</name>
</gene>
<evidence type="ECO:0000313" key="2">
    <source>
        <dbReference type="EMBL" id="KAF6170167.1"/>
    </source>
</evidence>
<feature type="region of interest" description="Disordered" evidence="1">
    <location>
        <begin position="34"/>
        <end position="81"/>
    </location>
</feature>
<sequence length="112" mass="11785">MDSQKPTTMGNPNTSRVPFSATVTTFSLTTHNHASNSNGFSLISGETGARRKRGRPRRYGGDGANVKLYRKTGGSSGRSMGWGKKQQFDALGIAGTGFSADMITVKAGEVGV</sequence>
<keyword evidence="3" id="KW-1185">Reference proteome</keyword>
<name>A0A7J7NSI7_9MAGN</name>
<reference evidence="2 3" key="1">
    <citation type="journal article" date="2020" name="IScience">
        <title>Genome Sequencing of the Endangered Kingdonia uniflora (Circaeasteraceae, Ranunculales) Reveals Potential Mechanisms of Evolutionary Specialization.</title>
        <authorList>
            <person name="Sun Y."/>
            <person name="Deng T."/>
            <person name="Zhang A."/>
            <person name="Moore M.J."/>
            <person name="Landis J.B."/>
            <person name="Lin N."/>
            <person name="Zhang H."/>
            <person name="Zhang X."/>
            <person name="Huang J."/>
            <person name="Zhang X."/>
            <person name="Sun H."/>
            <person name="Wang H."/>
        </authorList>
    </citation>
    <scope>NUCLEOTIDE SEQUENCE [LARGE SCALE GENOMIC DNA]</scope>
    <source>
        <strain evidence="2">TB1705</strain>
        <tissue evidence="2">Leaf</tissue>
    </source>
</reference>
<evidence type="ECO:0000313" key="3">
    <source>
        <dbReference type="Proteomes" id="UP000541444"/>
    </source>
</evidence>
<evidence type="ECO:0008006" key="4">
    <source>
        <dbReference type="Google" id="ProtNLM"/>
    </source>
</evidence>
<organism evidence="2 3">
    <name type="scientific">Kingdonia uniflora</name>
    <dbReference type="NCBI Taxonomy" id="39325"/>
    <lineage>
        <taxon>Eukaryota</taxon>
        <taxon>Viridiplantae</taxon>
        <taxon>Streptophyta</taxon>
        <taxon>Embryophyta</taxon>
        <taxon>Tracheophyta</taxon>
        <taxon>Spermatophyta</taxon>
        <taxon>Magnoliopsida</taxon>
        <taxon>Ranunculales</taxon>
        <taxon>Circaeasteraceae</taxon>
        <taxon>Kingdonia</taxon>
    </lineage>
</organism>
<accession>A0A7J7NSI7</accession>
<dbReference type="OrthoDB" id="1742671at2759"/>
<dbReference type="Proteomes" id="UP000541444">
    <property type="component" value="Unassembled WGS sequence"/>
</dbReference>
<dbReference type="EMBL" id="JACGCM010000601">
    <property type="protein sequence ID" value="KAF6170167.1"/>
    <property type="molecule type" value="Genomic_DNA"/>
</dbReference>